<gene>
    <name evidence="1" type="ORF">HNQ92_003970</name>
</gene>
<comment type="caution">
    <text evidence="1">The sequence shown here is derived from an EMBL/GenBank/DDBJ whole genome shotgun (WGS) entry which is preliminary data.</text>
</comment>
<sequence>MKTIPYFLILSLIVLGTSCETLVNTLPESKLPQVDTKLVVQSFISPQDSLIKVVVTESSPLFGETTPGNRVISKALVSLSNGTTTAVIPYDTASQLYALPRARFPIAAGRTYTLTVTDGTRTATAACTVPAQQVFVASYKIDSAVASSQVFGAGFIQRDTVLLVKALWQDPAGQPNFYRLKGWLQTESSVIEFQDRDNYTERRVVITRAFDWDESNGRPEFQSDLNLDGIQLSSPIGRVVMPQTTTTNYQGKLIVPKQKTKILAVTLRLLNTDQHYYEYHRSVELSRRSGNPFAEPALVYSNVTGGLGVFAGFTSTTVVARP</sequence>
<accession>A0A840U100</accession>
<evidence type="ECO:0000313" key="1">
    <source>
        <dbReference type="EMBL" id="MBB5285810.1"/>
    </source>
</evidence>
<dbReference type="AlphaFoldDB" id="A0A840U100"/>
<evidence type="ECO:0000313" key="2">
    <source>
        <dbReference type="Proteomes" id="UP000557307"/>
    </source>
</evidence>
<protein>
    <recommendedName>
        <fullName evidence="3">DUF4249 domain-containing protein</fullName>
    </recommendedName>
</protein>
<organism evidence="1 2">
    <name type="scientific">Rhabdobacter roseus</name>
    <dbReference type="NCBI Taxonomy" id="1655419"/>
    <lineage>
        <taxon>Bacteria</taxon>
        <taxon>Pseudomonadati</taxon>
        <taxon>Bacteroidota</taxon>
        <taxon>Cytophagia</taxon>
        <taxon>Cytophagales</taxon>
        <taxon>Cytophagaceae</taxon>
        <taxon>Rhabdobacter</taxon>
    </lineage>
</organism>
<dbReference type="Pfam" id="PF14054">
    <property type="entry name" value="DUF4249"/>
    <property type="match status" value="1"/>
</dbReference>
<reference evidence="1 2" key="1">
    <citation type="submission" date="2020-08" db="EMBL/GenBank/DDBJ databases">
        <title>Genomic Encyclopedia of Type Strains, Phase IV (KMG-IV): sequencing the most valuable type-strain genomes for metagenomic binning, comparative biology and taxonomic classification.</title>
        <authorList>
            <person name="Goeker M."/>
        </authorList>
    </citation>
    <scope>NUCLEOTIDE SEQUENCE [LARGE SCALE GENOMIC DNA]</scope>
    <source>
        <strain evidence="1 2">DSM 105074</strain>
    </source>
</reference>
<dbReference type="Proteomes" id="UP000557307">
    <property type="component" value="Unassembled WGS sequence"/>
</dbReference>
<evidence type="ECO:0008006" key="3">
    <source>
        <dbReference type="Google" id="ProtNLM"/>
    </source>
</evidence>
<keyword evidence="2" id="KW-1185">Reference proteome</keyword>
<dbReference type="RefSeq" id="WP_184176339.1">
    <property type="nucleotide sequence ID" value="NZ_JACHGF010000007.1"/>
</dbReference>
<dbReference type="EMBL" id="JACHGF010000007">
    <property type="protein sequence ID" value="MBB5285810.1"/>
    <property type="molecule type" value="Genomic_DNA"/>
</dbReference>
<dbReference type="PROSITE" id="PS51257">
    <property type="entry name" value="PROKAR_LIPOPROTEIN"/>
    <property type="match status" value="1"/>
</dbReference>
<name>A0A840U100_9BACT</name>
<proteinExistence type="predicted"/>
<dbReference type="InterPro" id="IPR025345">
    <property type="entry name" value="DUF4249"/>
</dbReference>